<keyword evidence="4" id="KW-1185">Reference proteome</keyword>
<dbReference type="Proteomes" id="UP000831785">
    <property type="component" value="Chromosome"/>
</dbReference>
<keyword evidence="3" id="KW-0547">Nucleotide-binding</keyword>
<sequence>MSIKEIILHSGESVYVDFKQTAYKPEIFFDFIKDVMAMANAPVEEDRFLIVGVKHYVNNDRDIIGLTPDDLLDDAVYHKLLHDHIEPPIPFECSYVMVGEKMVGVFRIYNTQPPYMMRKDFERGKQKLLIGDSFIRVGTTTARVRRADIDQMFARRLAADPFAGKIDVQLEVDGQLLTTARTCSVGDFPSEAARQKITHILEEKREKLQQQQAAEALRKQQASENWSTHAISQALQQMQFPKGVDLSGMSIIGSNGPSRYEDRSIEQLEENLQHVKETYREEDLYAKFEEKAHKLNFIVLNNSEQYVEDCSLTITLQHGAGVDIATKIIQRPQPPSAFGYTPPRPMPMGYPFVEQQADQYLIRDSIKSLKHGIDNRAFQEPLRVFVPPQASGQQLRFQLTLTAKNLRKPVVNEVLLTIL</sequence>
<dbReference type="InterPro" id="IPR007421">
    <property type="entry name" value="Schlafen_AlbA_2_dom"/>
</dbReference>
<proteinExistence type="predicted"/>
<protein>
    <submittedName>
        <fullName evidence="3">ATP-binding protein</fullName>
    </submittedName>
</protein>
<dbReference type="InterPro" id="IPR038461">
    <property type="entry name" value="Schlafen_AlbA_2_dom_sf"/>
</dbReference>
<dbReference type="GO" id="GO:0005524">
    <property type="term" value="F:ATP binding"/>
    <property type="evidence" value="ECO:0007669"/>
    <property type="project" value="UniProtKB-KW"/>
</dbReference>
<dbReference type="EMBL" id="CP095049">
    <property type="protein sequence ID" value="UOQ50695.1"/>
    <property type="molecule type" value="Genomic_DNA"/>
</dbReference>
<evidence type="ECO:0000259" key="2">
    <source>
        <dbReference type="Pfam" id="PF04326"/>
    </source>
</evidence>
<feature type="domain" description="Schlafen AlbA-2" evidence="2">
    <location>
        <begin position="12"/>
        <end position="143"/>
    </location>
</feature>
<evidence type="ECO:0000313" key="3">
    <source>
        <dbReference type="EMBL" id="UOQ50695.1"/>
    </source>
</evidence>
<dbReference type="Pfam" id="PF04326">
    <property type="entry name" value="SLFN_AlbA_2"/>
    <property type="match status" value="1"/>
</dbReference>
<organism evidence="3 4">
    <name type="scientific">Hymenobacter cellulosivorans</name>
    <dbReference type="NCBI Taxonomy" id="2932249"/>
    <lineage>
        <taxon>Bacteria</taxon>
        <taxon>Pseudomonadati</taxon>
        <taxon>Bacteroidota</taxon>
        <taxon>Cytophagia</taxon>
        <taxon>Cytophagales</taxon>
        <taxon>Hymenobacteraceae</taxon>
        <taxon>Hymenobacter</taxon>
    </lineage>
</organism>
<keyword evidence="3" id="KW-0067">ATP-binding</keyword>
<dbReference type="RefSeq" id="WP_244713444.1">
    <property type="nucleotide sequence ID" value="NZ_CP095049.1"/>
</dbReference>
<evidence type="ECO:0000256" key="1">
    <source>
        <dbReference type="SAM" id="Coils"/>
    </source>
</evidence>
<keyword evidence="1" id="KW-0175">Coiled coil</keyword>
<accession>A0ABY4F1Z7</accession>
<feature type="coiled-coil region" evidence="1">
    <location>
        <begin position="194"/>
        <end position="225"/>
    </location>
</feature>
<gene>
    <name evidence="3" type="ORF">MUN80_13090</name>
</gene>
<name>A0ABY4F1Z7_9BACT</name>
<evidence type="ECO:0000313" key="4">
    <source>
        <dbReference type="Proteomes" id="UP000831785"/>
    </source>
</evidence>
<reference evidence="3 4" key="1">
    <citation type="submission" date="2022-04" db="EMBL/GenBank/DDBJ databases">
        <title>Hymenobacter sp. isolated from the air.</title>
        <authorList>
            <person name="Won M."/>
            <person name="Lee C.-M."/>
            <person name="Woen H.-Y."/>
            <person name="Kwon S.-W."/>
        </authorList>
    </citation>
    <scope>NUCLEOTIDE SEQUENCE [LARGE SCALE GENOMIC DNA]</scope>
    <source>
        <strain evidence="4">5116 S-27</strain>
    </source>
</reference>
<dbReference type="Gene3D" id="3.30.950.30">
    <property type="entry name" value="Schlafen, AAA domain"/>
    <property type="match status" value="1"/>
</dbReference>